<gene>
    <name evidence="1" type="ORF">HHI36_002015</name>
</gene>
<dbReference type="AlphaFoldDB" id="A0ABD2PA15"/>
<dbReference type="Proteomes" id="UP001516400">
    <property type="component" value="Unassembled WGS sequence"/>
</dbReference>
<proteinExistence type="predicted"/>
<protein>
    <submittedName>
        <fullName evidence="1">Uncharacterized protein</fullName>
    </submittedName>
</protein>
<accession>A0ABD2PA15</accession>
<keyword evidence="2" id="KW-1185">Reference proteome</keyword>
<organism evidence="1 2">
    <name type="scientific">Cryptolaemus montrouzieri</name>
    <dbReference type="NCBI Taxonomy" id="559131"/>
    <lineage>
        <taxon>Eukaryota</taxon>
        <taxon>Metazoa</taxon>
        <taxon>Ecdysozoa</taxon>
        <taxon>Arthropoda</taxon>
        <taxon>Hexapoda</taxon>
        <taxon>Insecta</taxon>
        <taxon>Pterygota</taxon>
        <taxon>Neoptera</taxon>
        <taxon>Endopterygota</taxon>
        <taxon>Coleoptera</taxon>
        <taxon>Polyphaga</taxon>
        <taxon>Cucujiformia</taxon>
        <taxon>Coccinelloidea</taxon>
        <taxon>Coccinellidae</taxon>
        <taxon>Scymninae</taxon>
        <taxon>Scymnini</taxon>
        <taxon>Cryptolaemus</taxon>
    </lineage>
</organism>
<reference evidence="1 2" key="1">
    <citation type="journal article" date="2021" name="BMC Biol.">
        <title>Horizontally acquired antibacterial genes associated with adaptive radiation of ladybird beetles.</title>
        <authorList>
            <person name="Li H.S."/>
            <person name="Tang X.F."/>
            <person name="Huang Y.H."/>
            <person name="Xu Z.Y."/>
            <person name="Chen M.L."/>
            <person name="Du X.Y."/>
            <person name="Qiu B.Y."/>
            <person name="Chen P.T."/>
            <person name="Zhang W."/>
            <person name="Slipinski A."/>
            <person name="Escalona H.E."/>
            <person name="Waterhouse R.M."/>
            <person name="Zwick A."/>
            <person name="Pang H."/>
        </authorList>
    </citation>
    <scope>NUCLEOTIDE SEQUENCE [LARGE SCALE GENOMIC DNA]</scope>
    <source>
        <strain evidence="1">SYSU2018</strain>
    </source>
</reference>
<dbReference type="EMBL" id="JABFTP020000185">
    <property type="protein sequence ID" value="KAL3287547.1"/>
    <property type="molecule type" value="Genomic_DNA"/>
</dbReference>
<evidence type="ECO:0000313" key="2">
    <source>
        <dbReference type="Proteomes" id="UP001516400"/>
    </source>
</evidence>
<evidence type="ECO:0000313" key="1">
    <source>
        <dbReference type="EMBL" id="KAL3287547.1"/>
    </source>
</evidence>
<sequence length="155" mass="17058">MSKLAALDTIAGDVTTMQLAQATFSKQLDSCLEAIESHEELISASSIQTCLADIQSLKSDHAVLTTEFTDLEVMVDSLNIPDLQSTQPSIKADIASWKTKKMALSDDKTPHQARQFQELRDELKARRSSGDTDLTIRYIRGLPTTVNPTVIPPKN</sequence>
<comment type="caution">
    <text evidence="1">The sequence shown here is derived from an EMBL/GenBank/DDBJ whole genome shotgun (WGS) entry which is preliminary data.</text>
</comment>
<name>A0ABD2PA15_9CUCU</name>